<dbReference type="GeneID" id="54415077"/>
<dbReference type="SUPFAM" id="SSF52172">
    <property type="entry name" value="CheY-like"/>
    <property type="match status" value="1"/>
</dbReference>
<dbReference type="RefSeq" id="XP_033529970.1">
    <property type="nucleotide sequence ID" value="XM_033674507.1"/>
</dbReference>
<feature type="region of interest" description="Disordered" evidence="15">
    <location>
        <begin position="727"/>
        <end position="765"/>
    </location>
</feature>
<dbReference type="PROSITE" id="PS50109">
    <property type="entry name" value="HIS_KIN"/>
    <property type="match status" value="1"/>
</dbReference>
<dbReference type="Pfam" id="PF00072">
    <property type="entry name" value="Response_reg"/>
    <property type="match status" value="1"/>
</dbReference>
<feature type="modified residue" description="4-aspartylphosphate" evidence="14">
    <location>
        <position position="1017"/>
    </location>
</feature>
<keyword evidence="13" id="KW-0325">Glycoprotein</keyword>
<feature type="compositionally biased region" description="Basic and acidic residues" evidence="15">
    <location>
        <begin position="436"/>
        <end position="452"/>
    </location>
</feature>
<keyword evidence="12 16" id="KW-0472">Membrane</keyword>
<dbReference type="SMART" id="SM00448">
    <property type="entry name" value="REC"/>
    <property type="match status" value="1"/>
</dbReference>
<dbReference type="InterPro" id="IPR036097">
    <property type="entry name" value="HisK_dim/P_sf"/>
</dbReference>
<keyword evidence="10 16" id="KW-1133">Transmembrane helix</keyword>
<evidence type="ECO:0000256" key="12">
    <source>
        <dbReference type="ARBA" id="ARBA00023136"/>
    </source>
</evidence>
<dbReference type="Gene3D" id="3.40.50.2300">
    <property type="match status" value="1"/>
</dbReference>
<evidence type="ECO:0000256" key="9">
    <source>
        <dbReference type="ARBA" id="ARBA00022840"/>
    </source>
</evidence>
<dbReference type="FunFam" id="1.10.287.130:FF:000004">
    <property type="entry name" value="Ethylene receptor 1"/>
    <property type="match status" value="1"/>
</dbReference>
<gene>
    <name evidence="19 21" type="ORF">P152DRAFT_223298</name>
</gene>
<dbReference type="PRINTS" id="PR00344">
    <property type="entry name" value="BCTRLSENSOR"/>
</dbReference>
<evidence type="ECO:0000256" key="6">
    <source>
        <dbReference type="ARBA" id="ARBA00022692"/>
    </source>
</evidence>
<dbReference type="InterPro" id="IPR004358">
    <property type="entry name" value="Sig_transdc_His_kin-like_C"/>
</dbReference>
<evidence type="ECO:0000256" key="5">
    <source>
        <dbReference type="ARBA" id="ARBA00022679"/>
    </source>
</evidence>
<dbReference type="EMBL" id="ML975185">
    <property type="protein sequence ID" value="KAF1808339.1"/>
    <property type="molecule type" value="Genomic_DNA"/>
</dbReference>
<reference evidence="21" key="2">
    <citation type="submission" date="2020-04" db="EMBL/GenBank/DDBJ databases">
        <authorList>
            <consortium name="NCBI Genome Project"/>
        </authorList>
    </citation>
    <scope>NUCLEOTIDE SEQUENCE</scope>
    <source>
        <strain evidence="21">CBS 781.70</strain>
    </source>
</reference>
<keyword evidence="11" id="KW-0902">Two-component regulatory system</keyword>
<dbReference type="AlphaFoldDB" id="A0A6G1FRN9"/>
<feature type="region of interest" description="Disordered" evidence="15">
    <location>
        <begin position="1084"/>
        <end position="1149"/>
    </location>
</feature>
<sequence length="1149" mass="126546">MLSPFRMRIPIREQLALLVLISALVGLTVISVATWITNQNFVLSVRASELALTASLKAAQLASNLQLMQSLVSTVSTRLIIQLALERYYGGNDTESNWTRSFDDIQAAVNGVRDGGLAMQATVSLRNESTVVVNATAPDPVELPYTYPNGTRVTLGDDSPAYPRIGFPPPLYPNFTFLCIPRNESFCEPRVESDGFVLSQDNSLLLGPYMINETFAMVSITRPIINNALNADILGWLTTCFDARLILDVITSREGLDQTGITLVLGSANSTNLFPPGVVYNEGEFDQSALNDEPVRFVLSPNDTYGRHGFRATSSLLESFRLGDFRGLAHAFKRSDMINNAGSIIRAKNEEGKEVSIGYAMAPTNIVNWVIVIEHARSEIWAPINKLRTIILGCIFGTIGAVLILAFPAAHYSSRPIRRLREATKQSVDPPGYSPEDDHLSRSSGHSDGHDEELARKEGFFATIRHWGRNRDLSREERQDLQRRWQFRIPAKVRERKHLVQDELSDLTKTFNEMTDELMMQYTKLEERVQQRTAELETSKRAAEAANESKTLFIANISHELKTPLNGIMGMCAVCMGEEDPVKVKRSLGIIYKSGDLLLNLLTDLLTFSKNQVGQYLSLDEKEFKIRDISSQILAIFDKQSRDSGIKLAVKFEGPTEANIVDGGLSDKREMGPFGTGKVRNLVLWGDQHRILQVVINLISNSLKFTPSKGSITLTIRCLGEWDQASSSRKGSFGSKHNSGRTSQPKASDSEGSVATGKNHSTANEINPYDRQFSKFHERNSSPPPGKILLFEFEVKDTGPGVPEPLQQRIFEPFVQGDLGLSKKYGGTGLGLSICAQLASLMKGHMVLQSEDSKGSTFTMQIPLRHLSSRADSTASSSLSGADPHASADDLRATLKTPDSTQSAPASTGPGPVPFETDSKPRLVGLSTPFFASTSPLEGPNSQQAAIQRVTAEATKRGDKVKVLVAEDNKTNQEVVLRMLKLEDIFDITVAEDGQEAVDLVRQSMETHNPYNLIFMDVQMPNLNGLESTRLIRQSGYTAPIVALSAYSEDVNIKECLESGMNDFISKPIRRPRLKQVLKTYCPPIPEESEEAGPSRSNSDKARVDGNSGEELADDTRNLSVVHNAASENPIIVGDVSTHDYHRGNQPKS</sequence>
<dbReference type="GO" id="GO:0007234">
    <property type="term" value="P:osmosensory signaling via phosphorelay pathway"/>
    <property type="evidence" value="ECO:0007669"/>
    <property type="project" value="UniProtKB-ARBA"/>
</dbReference>
<keyword evidence="20" id="KW-1185">Reference proteome</keyword>
<evidence type="ECO:0000256" key="11">
    <source>
        <dbReference type="ARBA" id="ARBA00023012"/>
    </source>
</evidence>
<protein>
    <recommendedName>
        <fullName evidence="3">histidine kinase</fullName>
        <ecNumber evidence="3">2.7.13.3</ecNumber>
    </recommendedName>
</protein>
<keyword evidence="5" id="KW-0808">Transferase</keyword>
<dbReference type="SMART" id="SM00388">
    <property type="entry name" value="HisKA"/>
    <property type="match status" value="1"/>
</dbReference>
<evidence type="ECO:0000256" key="10">
    <source>
        <dbReference type="ARBA" id="ARBA00022989"/>
    </source>
</evidence>
<dbReference type="Pfam" id="PF00512">
    <property type="entry name" value="HisKA"/>
    <property type="match status" value="1"/>
</dbReference>
<evidence type="ECO:0000256" key="14">
    <source>
        <dbReference type="PROSITE-ProRule" id="PRU00169"/>
    </source>
</evidence>
<feature type="domain" description="Histidine kinase" evidence="17">
    <location>
        <begin position="556"/>
        <end position="866"/>
    </location>
</feature>
<dbReference type="EC" id="2.7.13.3" evidence="3"/>
<evidence type="ECO:0000256" key="7">
    <source>
        <dbReference type="ARBA" id="ARBA00022741"/>
    </source>
</evidence>
<evidence type="ECO:0000313" key="20">
    <source>
        <dbReference type="Proteomes" id="UP000504638"/>
    </source>
</evidence>
<dbReference type="InterPro" id="IPR003594">
    <property type="entry name" value="HATPase_dom"/>
</dbReference>
<evidence type="ECO:0000256" key="8">
    <source>
        <dbReference type="ARBA" id="ARBA00022777"/>
    </source>
</evidence>
<evidence type="ECO:0000256" key="13">
    <source>
        <dbReference type="ARBA" id="ARBA00023180"/>
    </source>
</evidence>
<keyword evidence="6 16" id="KW-0812">Transmembrane</keyword>
<feature type="compositionally biased region" description="Polar residues" evidence="15">
    <location>
        <begin position="897"/>
        <end position="906"/>
    </location>
</feature>
<evidence type="ECO:0000256" key="3">
    <source>
        <dbReference type="ARBA" id="ARBA00012438"/>
    </source>
</evidence>
<dbReference type="Gene3D" id="3.30.565.10">
    <property type="entry name" value="Histidine kinase-like ATPase, C-terminal domain"/>
    <property type="match status" value="1"/>
</dbReference>
<evidence type="ECO:0000256" key="1">
    <source>
        <dbReference type="ARBA" id="ARBA00000085"/>
    </source>
</evidence>
<dbReference type="InterPro" id="IPR001789">
    <property type="entry name" value="Sig_transdc_resp-reg_receiver"/>
</dbReference>
<reference evidence="19 21" key="1">
    <citation type="submission" date="2020-01" db="EMBL/GenBank/DDBJ databases">
        <authorList>
            <consortium name="DOE Joint Genome Institute"/>
            <person name="Haridas S."/>
            <person name="Albert R."/>
            <person name="Binder M."/>
            <person name="Bloem J."/>
            <person name="Labutti K."/>
            <person name="Salamov A."/>
            <person name="Andreopoulos B."/>
            <person name="Baker S.E."/>
            <person name="Barry K."/>
            <person name="Bills G."/>
            <person name="Bluhm B.H."/>
            <person name="Cannon C."/>
            <person name="Castanera R."/>
            <person name="Culley D.E."/>
            <person name="Daum C."/>
            <person name="Ezra D."/>
            <person name="Gonzalez J.B."/>
            <person name="Henrissat B."/>
            <person name="Kuo A."/>
            <person name="Liang C."/>
            <person name="Lipzen A."/>
            <person name="Lutzoni F."/>
            <person name="Magnuson J."/>
            <person name="Mondo S."/>
            <person name="Nolan M."/>
            <person name="Ohm R."/>
            <person name="Pangilinan J."/>
            <person name="Park H.-J."/>
            <person name="Ramirez L."/>
            <person name="Alfaro M."/>
            <person name="Sun H."/>
            <person name="Tritt A."/>
            <person name="Yoshinaga Y."/>
            <person name="Zwiers L.-H."/>
            <person name="Turgeon B.G."/>
            <person name="Goodwin S.B."/>
            <person name="Spatafora J.W."/>
            <person name="Crous P.W."/>
            <person name="Grigoriev I.V."/>
        </authorList>
    </citation>
    <scope>NUCLEOTIDE SEQUENCE</scope>
    <source>
        <strain evidence="19 21">CBS 781.70</strain>
    </source>
</reference>
<dbReference type="CDD" id="cd17546">
    <property type="entry name" value="REC_hyHK_CKI1_RcsC-like"/>
    <property type="match status" value="1"/>
</dbReference>
<comment type="subcellular location">
    <subcellularLocation>
        <location evidence="2">Membrane</location>
    </subcellularLocation>
</comment>
<dbReference type="InterPro" id="IPR005467">
    <property type="entry name" value="His_kinase_dom"/>
</dbReference>
<dbReference type="GO" id="GO:0009927">
    <property type="term" value="F:histidine phosphotransfer kinase activity"/>
    <property type="evidence" value="ECO:0007669"/>
    <property type="project" value="TreeGrafter"/>
</dbReference>
<dbReference type="SUPFAM" id="SSF55874">
    <property type="entry name" value="ATPase domain of HSP90 chaperone/DNA topoisomerase II/histidine kinase"/>
    <property type="match status" value="1"/>
</dbReference>
<feature type="region of interest" description="Disordered" evidence="15">
    <location>
        <begin position="423"/>
        <end position="452"/>
    </location>
</feature>
<evidence type="ECO:0000256" key="2">
    <source>
        <dbReference type="ARBA" id="ARBA00004370"/>
    </source>
</evidence>
<dbReference type="InterPro" id="IPR003661">
    <property type="entry name" value="HisK_dim/P_dom"/>
</dbReference>
<dbReference type="GO" id="GO:0000155">
    <property type="term" value="F:phosphorelay sensor kinase activity"/>
    <property type="evidence" value="ECO:0007669"/>
    <property type="project" value="InterPro"/>
</dbReference>
<dbReference type="CDD" id="cd00082">
    <property type="entry name" value="HisKA"/>
    <property type="match status" value="1"/>
</dbReference>
<keyword evidence="4 14" id="KW-0597">Phosphoprotein</keyword>
<keyword evidence="7" id="KW-0547">Nucleotide-binding</keyword>
<evidence type="ECO:0000256" key="15">
    <source>
        <dbReference type="SAM" id="MobiDB-lite"/>
    </source>
</evidence>
<keyword evidence="9" id="KW-0067">ATP-binding</keyword>
<dbReference type="SMART" id="SM00387">
    <property type="entry name" value="HATPase_c"/>
    <property type="match status" value="1"/>
</dbReference>
<reference evidence="21" key="3">
    <citation type="submission" date="2025-04" db="UniProtKB">
        <authorList>
            <consortium name="RefSeq"/>
        </authorList>
    </citation>
    <scope>IDENTIFICATION</scope>
    <source>
        <strain evidence="21">CBS 781.70</strain>
    </source>
</reference>
<dbReference type="Pfam" id="PF02518">
    <property type="entry name" value="HATPase_c"/>
    <property type="match status" value="1"/>
</dbReference>
<dbReference type="GO" id="GO:0005524">
    <property type="term" value="F:ATP binding"/>
    <property type="evidence" value="ECO:0007669"/>
    <property type="project" value="UniProtKB-KW"/>
</dbReference>
<accession>A0A6G1FRN9</accession>
<dbReference type="PROSITE" id="PS50110">
    <property type="entry name" value="RESPONSE_REGULATORY"/>
    <property type="match status" value="1"/>
</dbReference>
<evidence type="ECO:0000313" key="21">
    <source>
        <dbReference type="RefSeq" id="XP_033529970.1"/>
    </source>
</evidence>
<dbReference type="InterPro" id="IPR011006">
    <property type="entry name" value="CheY-like_superfamily"/>
</dbReference>
<dbReference type="Gene3D" id="1.10.287.130">
    <property type="match status" value="1"/>
</dbReference>
<dbReference type="InterPro" id="IPR036890">
    <property type="entry name" value="HATPase_C_sf"/>
</dbReference>
<dbReference type="PANTHER" id="PTHR43047">
    <property type="entry name" value="TWO-COMPONENT HISTIDINE PROTEIN KINASE"/>
    <property type="match status" value="1"/>
</dbReference>
<feature type="transmembrane region" description="Helical" evidence="16">
    <location>
        <begin position="390"/>
        <end position="412"/>
    </location>
</feature>
<dbReference type="Proteomes" id="UP000504638">
    <property type="component" value="Unplaced"/>
</dbReference>
<dbReference type="Gene3D" id="6.10.340.10">
    <property type="match status" value="1"/>
</dbReference>
<name>A0A6G1FRN9_9PEZI</name>
<keyword evidence="8 19" id="KW-0418">Kinase</keyword>
<dbReference type="OrthoDB" id="60033at2759"/>
<dbReference type="GO" id="GO:0005886">
    <property type="term" value="C:plasma membrane"/>
    <property type="evidence" value="ECO:0007669"/>
    <property type="project" value="UniProtKB-ARBA"/>
</dbReference>
<evidence type="ECO:0000259" key="18">
    <source>
        <dbReference type="PROSITE" id="PS50110"/>
    </source>
</evidence>
<feature type="region of interest" description="Disordered" evidence="15">
    <location>
        <begin position="896"/>
        <end position="920"/>
    </location>
</feature>
<comment type="catalytic activity">
    <reaction evidence="1">
        <text>ATP + protein L-histidine = ADP + protein N-phospho-L-histidine.</text>
        <dbReference type="EC" id="2.7.13.3"/>
    </reaction>
</comment>
<dbReference type="SUPFAM" id="SSF47384">
    <property type="entry name" value="Homodimeric domain of signal transducing histidine kinase"/>
    <property type="match status" value="1"/>
</dbReference>
<evidence type="ECO:0000256" key="4">
    <source>
        <dbReference type="ARBA" id="ARBA00022553"/>
    </source>
</evidence>
<organism evidence="19">
    <name type="scientific">Eremomyces bilateralis CBS 781.70</name>
    <dbReference type="NCBI Taxonomy" id="1392243"/>
    <lineage>
        <taxon>Eukaryota</taxon>
        <taxon>Fungi</taxon>
        <taxon>Dikarya</taxon>
        <taxon>Ascomycota</taxon>
        <taxon>Pezizomycotina</taxon>
        <taxon>Dothideomycetes</taxon>
        <taxon>Dothideomycetes incertae sedis</taxon>
        <taxon>Eremomycetales</taxon>
        <taxon>Eremomycetaceae</taxon>
        <taxon>Eremomyces</taxon>
    </lineage>
</organism>
<dbReference type="PANTHER" id="PTHR43047:SF72">
    <property type="entry name" value="OSMOSENSING HISTIDINE PROTEIN KINASE SLN1"/>
    <property type="match status" value="1"/>
</dbReference>
<evidence type="ECO:0000256" key="16">
    <source>
        <dbReference type="SAM" id="Phobius"/>
    </source>
</evidence>
<evidence type="ECO:0000313" key="19">
    <source>
        <dbReference type="EMBL" id="KAF1808339.1"/>
    </source>
</evidence>
<feature type="domain" description="Response regulatory" evidence="18">
    <location>
        <begin position="962"/>
        <end position="1082"/>
    </location>
</feature>
<evidence type="ECO:0000259" key="17">
    <source>
        <dbReference type="PROSITE" id="PS50109"/>
    </source>
</evidence>
<proteinExistence type="predicted"/>
<dbReference type="FunFam" id="3.40.50.2300:FF:000289">
    <property type="entry name" value="Osmosensing histidine protein kinase SLN1"/>
    <property type="match status" value="1"/>
</dbReference>